<reference evidence="1" key="1">
    <citation type="journal article" date="2019" name="Sci. Rep.">
        <title>Draft genome of Tanacetum cinerariifolium, the natural source of mosquito coil.</title>
        <authorList>
            <person name="Yamashiro T."/>
            <person name="Shiraishi A."/>
            <person name="Satake H."/>
            <person name="Nakayama K."/>
        </authorList>
    </citation>
    <scope>NUCLEOTIDE SEQUENCE</scope>
</reference>
<sequence length="117" mass="13769">MTAFRRGMSQIRGAGIKDRIPSLGETPRITHYRLRHTIVIQLQEFDLEVVLAVQIMNLIQRYITRMARSRDETIRAQSLPDHPLVDYGRYAMERIRARSLPDHPLVDYGRYAMERMT</sequence>
<dbReference type="AlphaFoldDB" id="A0A6L2K225"/>
<evidence type="ECO:0000313" key="1">
    <source>
        <dbReference type="EMBL" id="GEU43468.1"/>
    </source>
</evidence>
<organism evidence="1">
    <name type="scientific">Tanacetum cinerariifolium</name>
    <name type="common">Dalmatian daisy</name>
    <name type="synonym">Chrysanthemum cinerariifolium</name>
    <dbReference type="NCBI Taxonomy" id="118510"/>
    <lineage>
        <taxon>Eukaryota</taxon>
        <taxon>Viridiplantae</taxon>
        <taxon>Streptophyta</taxon>
        <taxon>Embryophyta</taxon>
        <taxon>Tracheophyta</taxon>
        <taxon>Spermatophyta</taxon>
        <taxon>Magnoliopsida</taxon>
        <taxon>eudicotyledons</taxon>
        <taxon>Gunneridae</taxon>
        <taxon>Pentapetalae</taxon>
        <taxon>asterids</taxon>
        <taxon>campanulids</taxon>
        <taxon>Asterales</taxon>
        <taxon>Asteraceae</taxon>
        <taxon>Asteroideae</taxon>
        <taxon>Anthemideae</taxon>
        <taxon>Anthemidinae</taxon>
        <taxon>Tanacetum</taxon>
    </lineage>
</organism>
<gene>
    <name evidence="1" type="ORF">Tci_015446</name>
</gene>
<proteinExistence type="predicted"/>
<dbReference type="EMBL" id="BKCJ010001712">
    <property type="protein sequence ID" value="GEU43468.1"/>
    <property type="molecule type" value="Genomic_DNA"/>
</dbReference>
<name>A0A6L2K225_TANCI</name>
<accession>A0A6L2K225</accession>
<protein>
    <submittedName>
        <fullName evidence="1">Uncharacterized protein</fullName>
    </submittedName>
</protein>
<comment type="caution">
    <text evidence="1">The sequence shown here is derived from an EMBL/GenBank/DDBJ whole genome shotgun (WGS) entry which is preliminary data.</text>
</comment>